<dbReference type="SUPFAM" id="SSF56281">
    <property type="entry name" value="Metallo-hydrolase/oxidoreductase"/>
    <property type="match status" value="1"/>
</dbReference>
<reference evidence="2 3" key="1">
    <citation type="submission" date="2021-01" db="EMBL/GenBank/DDBJ databases">
        <title>Tumebacillus sp. strain ITR2 16S ribosomal RNA gene Genome sequencing and assembly.</title>
        <authorList>
            <person name="Kang M."/>
        </authorList>
    </citation>
    <scope>NUCLEOTIDE SEQUENCE [LARGE SCALE GENOMIC DNA]</scope>
    <source>
        <strain evidence="2 3">ITR2</strain>
    </source>
</reference>
<name>A0ABS1J9G1_9BACL</name>
<dbReference type="InterPro" id="IPR001279">
    <property type="entry name" value="Metallo-B-lactamas"/>
</dbReference>
<sequence>MSTTIFSSPYFQLQEVAHGVYAAIMVRGTGASSNAAIVDLGDRTLVFDTFYTPQAAADLRRAAEQLLQRPVSLVVNSHGHFDHVFGNQVFTDGEIIATVDTREFMAVRSAALIEYAKSNPEYLDQFAQEIEQETDPANRAQMQDRLSDMRVFDAALPTLEPRLPTLLFEHELTFHGKNRTATLITYGGGHTPSDAFLYLPDEKLALMGDLLTVQTHNQFMHGDVHEFVQNLKRIEELPIDIAVPGHGPVGSMEDIRTMRLYFEELLQRSDELHAQGVSPEEAADLPIPDKYVAWDVPSLYGVNLHQLLQQKATAAGQS</sequence>
<evidence type="ECO:0000259" key="1">
    <source>
        <dbReference type="SMART" id="SM00849"/>
    </source>
</evidence>
<comment type="caution">
    <text evidence="2">The sequence shown here is derived from an EMBL/GenBank/DDBJ whole genome shotgun (WGS) entry which is preliminary data.</text>
</comment>
<dbReference type="EMBL" id="JAEQNB010000002">
    <property type="protein sequence ID" value="MBL0386917.1"/>
    <property type="molecule type" value="Genomic_DNA"/>
</dbReference>
<keyword evidence="3" id="KW-1185">Reference proteome</keyword>
<protein>
    <submittedName>
        <fullName evidence="2">MBL fold metallo-hydrolase</fullName>
    </submittedName>
</protein>
<dbReference type="PANTHER" id="PTHR42951">
    <property type="entry name" value="METALLO-BETA-LACTAMASE DOMAIN-CONTAINING"/>
    <property type="match status" value="1"/>
</dbReference>
<dbReference type="RefSeq" id="WP_201634220.1">
    <property type="nucleotide sequence ID" value="NZ_JAEQNB010000002.1"/>
</dbReference>
<dbReference type="InterPro" id="IPR036866">
    <property type="entry name" value="RibonucZ/Hydroxyglut_hydro"/>
</dbReference>
<proteinExistence type="predicted"/>
<organism evidence="2 3">
    <name type="scientific">Tumebacillus amylolyticus</name>
    <dbReference type="NCBI Taxonomy" id="2801339"/>
    <lineage>
        <taxon>Bacteria</taxon>
        <taxon>Bacillati</taxon>
        <taxon>Bacillota</taxon>
        <taxon>Bacilli</taxon>
        <taxon>Bacillales</taxon>
        <taxon>Alicyclobacillaceae</taxon>
        <taxon>Tumebacillus</taxon>
    </lineage>
</organism>
<dbReference type="SMART" id="SM00849">
    <property type="entry name" value="Lactamase_B"/>
    <property type="match status" value="1"/>
</dbReference>
<gene>
    <name evidence="2" type="ORF">JJB07_09650</name>
</gene>
<dbReference type="InterPro" id="IPR050855">
    <property type="entry name" value="NDM-1-like"/>
</dbReference>
<dbReference type="Proteomes" id="UP000602284">
    <property type="component" value="Unassembled WGS sequence"/>
</dbReference>
<evidence type="ECO:0000313" key="2">
    <source>
        <dbReference type="EMBL" id="MBL0386917.1"/>
    </source>
</evidence>
<feature type="domain" description="Metallo-beta-lactamase" evidence="1">
    <location>
        <begin position="32"/>
        <end position="246"/>
    </location>
</feature>
<accession>A0ABS1J9G1</accession>
<evidence type="ECO:0000313" key="3">
    <source>
        <dbReference type="Proteomes" id="UP000602284"/>
    </source>
</evidence>
<dbReference type="Gene3D" id="3.60.15.10">
    <property type="entry name" value="Ribonuclease Z/Hydroxyacylglutathione hydrolase-like"/>
    <property type="match status" value="1"/>
</dbReference>
<dbReference type="CDD" id="cd16282">
    <property type="entry name" value="metallo-hydrolase-like_MBL-fold"/>
    <property type="match status" value="1"/>
</dbReference>
<dbReference type="Pfam" id="PF00753">
    <property type="entry name" value="Lactamase_B"/>
    <property type="match status" value="1"/>
</dbReference>
<dbReference type="PANTHER" id="PTHR42951:SF4">
    <property type="entry name" value="ACYL-COENZYME A THIOESTERASE MBLAC2"/>
    <property type="match status" value="1"/>
</dbReference>